<reference evidence="1" key="1">
    <citation type="submission" date="2018-05" db="EMBL/GenBank/DDBJ databases">
        <authorList>
            <person name="Lanie J.A."/>
            <person name="Ng W.-L."/>
            <person name="Kazmierczak K.M."/>
            <person name="Andrzejewski T.M."/>
            <person name="Davidsen T.M."/>
            <person name="Wayne K.J."/>
            <person name="Tettelin H."/>
            <person name="Glass J.I."/>
            <person name="Rusch D."/>
            <person name="Podicherti R."/>
            <person name="Tsui H.-C.T."/>
            <person name="Winkler M.E."/>
        </authorList>
    </citation>
    <scope>NUCLEOTIDE SEQUENCE</scope>
</reference>
<dbReference type="EMBL" id="UINC01010487">
    <property type="protein sequence ID" value="SVA46621.1"/>
    <property type="molecule type" value="Genomic_DNA"/>
</dbReference>
<evidence type="ECO:0000313" key="1">
    <source>
        <dbReference type="EMBL" id="SVA46621.1"/>
    </source>
</evidence>
<evidence type="ECO:0008006" key="2">
    <source>
        <dbReference type="Google" id="ProtNLM"/>
    </source>
</evidence>
<dbReference type="Pfam" id="PF07610">
    <property type="entry name" value="DUF1573"/>
    <property type="match status" value="1"/>
</dbReference>
<name>A0A381W2M9_9ZZZZ</name>
<dbReference type="AlphaFoldDB" id="A0A381W2M9"/>
<gene>
    <name evidence="1" type="ORF">METZ01_LOCUS99475</name>
</gene>
<proteinExistence type="predicted"/>
<accession>A0A381W2M9</accession>
<dbReference type="PANTHER" id="PTHR37833:SF1">
    <property type="entry name" value="SIGNAL PEPTIDE PROTEIN"/>
    <property type="match status" value="1"/>
</dbReference>
<dbReference type="Gene3D" id="2.60.40.10">
    <property type="entry name" value="Immunoglobulins"/>
    <property type="match status" value="1"/>
</dbReference>
<sequence length="128" mass="14502">MKKLILTLSLLLFVFSIFSQSSKIVFEDSEHDFGEIQEKGGKVSYKFLFRNDGDEPLLILSVKPSCGCTTPNWSKNPIKPGEEGFIIAEYNPRGRPGVFRKSLNVVTNQSFPDKPNNKFIYIKGNVLR</sequence>
<dbReference type="InterPro" id="IPR013783">
    <property type="entry name" value="Ig-like_fold"/>
</dbReference>
<protein>
    <recommendedName>
        <fullName evidence="2">DUF1573 domain-containing protein</fullName>
    </recommendedName>
</protein>
<dbReference type="PANTHER" id="PTHR37833">
    <property type="entry name" value="LIPOPROTEIN-RELATED"/>
    <property type="match status" value="1"/>
</dbReference>
<organism evidence="1">
    <name type="scientific">marine metagenome</name>
    <dbReference type="NCBI Taxonomy" id="408172"/>
    <lineage>
        <taxon>unclassified sequences</taxon>
        <taxon>metagenomes</taxon>
        <taxon>ecological metagenomes</taxon>
    </lineage>
</organism>
<dbReference type="InterPro" id="IPR011467">
    <property type="entry name" value="DUF1573"/>
</dbReference>